<evidence type="ECO:0000313" key="2">
    <source>
        <dbReference type="EMBL" id="TMQ71626.1"/>
    </source>
</evidence>
<organism evidence="2 3">
    <name type="scientific">Eiseniibacteriota bacterium</name>
    <dbReference type="NCBI Taxonomy" id="2212470"/>
    <lineage>
        <taxon>Bacteria</taxon>
        <taxon>Candidatus Eiseniibacteriota</taxon>
    </lineage>
</organism>
<evidence type="ECO:0000313" key="3">
    <source>
        <dbReference type="Proteomes" id="UP000319836"/>
    </source>
</evidence>
<dbReference type="SMART" id="SM00422">
    <property type="entry name" value="HTH_MERR"/>
    <property type="match status" value="1"/>
</dbReference>
<protein>
    <submittedName>
        <fullName evidence="2">MerR family transcriptional regulator</fullName>
    </submittedName>
</protein>
<proteinExistence type="predicted"/>
<dbReference type="InterPro" id="IPR000551">
    <property type="entry name" value="MerR-type_HTH_dom"/>
</dbReference>
<dbReference type="EMBL" id="VBPA01000111">
    <property type="protein sequence ID" value="TMQ71626.1"/>
    <property type="molecule type" value="Genomic_DNA"/>
</dbReference>
<name>A0A538U6V4_UNCEI</name>
<evidence type="ECO:0000259" key="1">
    <source>
        <dbReference type="PROSITE" id="PS50937"/>
    </source>
</evidence>
<dbReference type="GO" id="GO:0003677">
    <property type="term" value="F:DNA binding"/>
    <property type="evidence" value="ECO:0007669"/>
    <property type="project" value="InterPro"/>
</dbReference>
<dbReference type="Gene3D" id="1.10.1660.10">
    <property type="match status" value="1"/>
</dbReference>
<accession>A0A538U6V4</accession>
<reference evidence="2 3" key="1">
    <citation type="journal article" date="2019" name="Nat. Microbiol.">
        <title>Mediterranean grassland soil C-N compound turnover is dependent on rainfall and depth, and is mediated by genomically divergent microorganisms.</title>
        <authorList>
            <person name="Diamond S."/>
            <person name="Andeer P.F."/>
            <person name="Li Z."/>
            <person name="Crits-Christoph A."/>
            <person name="Burstein D."/>
            <person name="Anantharaman K."/>
            <person name="Lane K.R."/>
            <person name="Thomas B.C."/>
            <person name="Pan C."/>
            <person name="Northen T.R."/>
            <person name="Banfield J.F."/>
        </authorList>
    </citation>
    <scope>NUCLEOTIDE SEQUENCE [LARGE SCALE GENOMIC DNA]</scope>
    <source>
        <strain evidence="2">WS_10</strain>
    </source>
</reference>
<dbReference type="InterPro" id="IPR009061">
    <property type="entry name" value="DNA-bd_dom_put_sf"/>
</dbReference>
<dbReference type="SUPFAM" id="SSF46955">
    <property type="entry name" value="Putative DNA-binding domain"/>
    <property type="match status" value="1"/>
</dbReference>
<gene>
    <name evidence="2" type="ORF">E6K80_05025</name>
</gene>
<sequence length="181" mass="19889">MRKGMSQTIENTQVQGGMLRVGDLARMTGKTVRAIHLYEELGLLKPAVDRVRWIDLLHGMGFSLQEMKDVLRAWWGAELGPEAMGRLRSLFQAKLEETRAAIERGRRTEAELLAGLAYLETCKVCSTHEPSSGCVHCTQDHGMKAEPSLVAGITSAPHGGSRRGMAGFVRASEIGKELESR</sequence>
<dbReference type="Proteomes" id="UP000319836">
    <property type="component" value="Unassembled WGS sequence"/>
</dbReference>
<dbReference type="GO" id="GO:0006355">
    <property type="term" value="P:regulation of DNA-templated transcription"/>
    <property type="evidence" value="ECO:0007669"/>
    <property type="project" value="InterPro"/>
</dbReference>
<feature type="domain" description="HTH merR-type" evidence="1">
    <location>
        <begin position="18"/>
        <end position="73"/>
    </location>
</feature>
<comment type="caution">
    <text evidence="2">The sequence shown here is derived from an EMBL/GenBank/DDBJ whole genome shotgun (WGS) entry which is preliminary data.</text>
</comment>
<dbReference type="PROSITE" id="PS50937">
    <property type="entry name" value="HTH_MERR_2"/>
    <property type="match status" value="1"/>
</dbReference>
<dbReference type="AlphaFoldDB" id="A0A538U6V4"/>